<proteinExistence type="inferred from homology"/>
<comment type="catalytic activity">
    <reaction evidence="7 8">
        <text>tRNA(Trp) + L-tryptophan + ATP = L-tryptophyl-tRNA(Trp) + AMP + diphosphate + H(+)</text>
        <dbReference type="Rhea" id="RHEA:24080"/>
        <dbReference type="Rhea" id="RHEA-COMP:9671"/>
        <dbReference type="Rhea" id="RHEA-COMP:9705"/>
        <dbReference type="ChEBI" id="CHEBI:15378"/>
        <dbReference type="ChEBI" id="CHEBI:30616"/>
        <dbReference type="ChEBI" id="CHEBI:33019"/>
        <dbReference type="ChEBI" id="CHEBI:57912"/>
        <dbReference type="ChEBI" id="CHEBI:78442"/>
        <dbReference type="ChEBI" id="CHEBI:78535"/>
        <dbReference type="ChEBI" id="CHEBI:456215"/>
        <dbReference type="EC" id="6.1.1.2"/>
    </reaction>
</comment>
<keyword evidence="8" id="KW-0963">Cytoplasm</keyword>
<evidence type="ECO:0000256" key="4">
    <source>
        <dbReference type="ARBA" id="ARBA00022840"/>
    </source>
</evidence>
<dbReference type="InterPro" id="IPR014729">
    <property type="entry name" value="Rossmann-like_a/b/a_fold"/>
</dbReference>
<dbReference type="InterPro" id="IPR024109">
    <property type="entry name" value="Trp-tRNA-ligase_bac-type"/>
</dbReference>
<dbReference type="GO" id="GO:0006436">
    <property type="term" value="P:tryptophanyl-tRNA aminoacylation"/>
    <property type="evidence" value="ECO:0007669"/>
    <property type="project" value="UniProtKB-UniRule"/>
</dbReference>
<evidence type="ECO:0000313" key="11">
    <source>
        <dbReference type="Proteomes" id="UP000535491"/>
    </source>
</evidence>
<dbReference type="AlphaFoldDB" id="A0A7W2A7S7"/>
<comment type="subcellular location">
    <subcellularLocation>
        <location evidence="8">Cytoplasm</location>
    </subcellularLocation>
</comment>
<dbReference type="Proteomes" id="UP000535491">
    <property type="component" value="Unassembled WGS sequence"/>
</dbReference>
<dbReference type="GO" id="GO:0005524">
    <property type="term" value="F:ATP binding"/>
    <property type="evidence" value="ECO:0007669"/>
    <property type="project" value="UniProtKB-UniRule"/>
</dbReference>
<evidence type="ECO:0000256" key="9">
    <source>
        <dbReference type="RuleBase" id="RU363036"/>
    </source>
</evidence>
<dbReference type="InterPro" id="IPR001412">
    <property type="entry name" value="aa-tRNA-synth_I_CS"/>
</dbReference>
<feature type="binding site" evidence="8">
    <location>
        <begin position="9"/>
        <end position="11"/>
    </location>
    <ligand>
        <name>ATP</name>
        <dbReference type="ChEBI" id="CHEBI:30616"/>
    </ligand>
</feature>
<dbReference type="CDD" id="cd00806">
    <property type="entry name" value="TrpRS_core"/>
    <property type="match status" value="1"/>
</dbReference>
<dbReference type="InterPro" id="IPR002306">
    <property type="entry name" value="Trp-tRNA-ligase"/>
</dbReference>
<dbReference type="PANTHER" id="PTHR43766">
    <property type="entry name" value="TRYPTOPHAN--TRNA LIGASE, MITOCHONDRIAL"/>
    <property type="match status" value="1"/>
</dbReference>
<protein>
    <recommendedName>
        <fullName evidence="8">Tryptophan--tRNA ligase</fullName>
        <ecNumber evidence="8">6.1.1.2</ecNumber>
    </recommendedName>
    <alternativeName>
        <fullName evidence="8">Tryptophanyl-tRNA synthetase</fullName>
        <shortName evidence="8">TrpRS</shortName>
    </alternativeName>
</protein>
<dbReference type="GO" id="GO:0005829">
    <property type="term" value="C:cytosol"/>
    <property type="evidence" value="ECO:0007669"/>
    <property type="project" value="TreeGrafter"/>
</dbReference>
<name>A0A7W2A7S7_9BACL</name>
<dbReference type="InterPro" id="IPR050203">
    <property type="entry name" value="Trp-tRNA_synthetase"/>
</dbReference>
<evidence type="ECO:0000256" key="1">
    <source>
        <dbReference type="ARBA" id="ARBA00005594"/>
    </source>
</evidence>
<dbReference type="Gene3D" id="1.10.240.10">
    <property type="entry name" value="Tyrosyl-Transfer RNA Synthetase"/>
    <property type="match status" value="1"/>
</dbReference>
<evidence type="ECO:0000256" key="6">
    <source>
        <dbReference type="ARBA" id="ARBA00023146"/>
    </source>
</evidence>
<evidence type="ECO:0000313" key="10">
    <source>
        <dbReference type="EMBL" id="MBA4493113.1"/>
    </source>
</evidence>
<comment type="similarity">
    <text evidence="1 8 9">Belongs to the class-I aminoacyl-tRNA synthetase family.</text>
</comment>
<dbReference type="InterPro" id="IPR002305">
    <property type="entry name" value="aa-tRNA-synth_Ic"/>
</dbReference>
<keyword evidence="3 8" id="KW-0547">Nucleotide-binding</keyword>
<feature type="binding site" evidence="8">
    <location>
        <begin position="17"/>
        <end position="18"/>
    </location>
    <ligand>
        <name>ATP</name>
        <dbReference type="ChEBI" id="CHEBI:30616"/>
    </ligand>
</feature>
<feature type="binding site" evidence="8">
    <location>
        <begin position="192"/>
        <end position="196"/>
    </location>
    <ligand>
        <name>ATP</name>
        <dbReference type="ChEBI" id="CHEBI:30616"/>
    </ligand>
</feature>
<sequence>MERVLSGVQPTGNVHLGNYLGAIKQFVELQHQADCYFCVVNLHALTIPRDPAELREKTLELAALYLAVGLDPDKVTLFVQSQVRAHSEAGWLLQCVARMGELNRMVQFKEKSKGADSVVTGLYTYPVLQAADILLYQASRVPVGEDQKQHLELTRELAERFNRDYGEVFTIPEPMIGKVGARIMGLDQPEKKMSKSAESAFNYISLLDDPKTIEKKLKRAVTDSENEIRYDPETKPGVSNLLVIYSLLTDTPITRLEEKYAGSGYGALKNDLIEVTVDHLTPIQQKYQEIRKSAELMQILKQGAEKASQVAEDTLHKMKEAMGVI</sequence>
<comment type="subunit">
    <text evidence="8">Homodimer.</text>
</comment>
<evidence type="ECO:0000256" key="3">
    <source>
        <dbReference type="ARBA" id="ARBA00022741"/>
    </source>
</evidence>
<dbReference type="PROSITE" id="PS00178">
    <property type="entry name" value="AA_TRNA_LIGASE_I"/>
    <property type="match status" value="1"/>
</dbReference>
<dbReference type="Gene3D" id="3.40.50.620">
    <property type="entry name" value="HUPs"/>
    <property type="match status" value="1"/>
</dbReference>
<organism evidence="10 11">
    <name type="scientific">Paenactinomyces guangxiensis</name>
    <dbReference type="NCBI Taxonomy" id="1490290"/>
    <lineage>
        <taxon>Bacteria</taxon>
        <taxon>Bacillati</taxon>
        <taxon>Bacillota</taxon>
        <taxon>Bacilli</taxon>
        <taxon>Bacillales</taxon>
        <taxon>Thermoactinomycetaceae</taxon>
        <taxon>Paenactinomyces</taxon>
    </lineage>
</organism>
<keyword evidence="11" id="KW-1185">Reference proteome</keyword>
<dbReference type="FunFam" id="1.10.240.10:FF:000002">
    <property type="entry name" value="Tryptophan--tRNA ligase"/>
    <property type="match status" value="1"/>
</dbReference>
<feature type="short sequence motif" description="'HIGH' region" evidence="8">
    <location>
        <begin position="10"/>
        <end position="18"/>
    </location>
</feature>
<dbReference type="Pfam" id="PF00579">
    <property type="entry name" value="tRNA-synt_1b"/>
    <property type="match status" value="1"/>
</dbReference>
<reference evidence="10 11" key="1">
    <citation type="submission" date="2020-07" db="EMBL/GenBank/DDBJ databases">
        <authorList>
            <person name="Feng H."/>
        </authorList>
    </citation>
    <scope>NUCLEOTIDE SEQUENCE [LARGE SCALE GENOMIC DNA]</scope>
    <source>
        <strain evidence="11">s-10</strain>
    </source>
</reference>
<evidence type="ECO:0000256" key="5">
    <source>
        <dbReference type="ARBA" id="ARBA00022917"/>
    </source>
</evidence>
<comment type="caution">
    <text evidence="10">The sequence shown here is derived from an EMBL/GenBank/DDBJ whole genome shotgun (WGS) entry which is preliminary data.</text>
</comment>
<comment type="function">
    <text evidence="8">Catalyzes the attachment of tryptophan to tRNA(Trp).</text>
</comment>
<dbReference type="SUPFAM" id="SSF52374">
    <property type="entry name" value="Nucleotidylyl transferase"/>
    <property type="match status" value="1"/>
</dbReference>
<evidence type="ECO:0000256" key="2">
    <source>
        <dbReference type="ARBA" id="ARBA00022598"/>
    </source>
</evidence>
<dbReference type="PRINTS" id="PR01039">
    <property type="entry name" value="TRNASYNTHTRP"/>
</dbReference>
<feature type="binding site" evidence="8">
    <location>
        <begin position="144"/>
        <end position="146"/>
    </location>
    <ligand>
        <name>ATP</name>
        <dbReference type="ChEBI" id="CHEBI:30616"/>
    </ligand>
</feature>
<accession>A0A7W2A7S7</accession>
<dbReference type="HAMAP" id="MF_00140_B">
    <property type="entry name" value="Trp_tRNA_synth_B"/>
    <property type="match status" value="1"/>
</dbReference>
<dbReference type="NCBIfam" id="TIGR00233">
    <property type="entry name" value="trpS"/>
    <property type="match status" value="1"/>
</dbReference>
<feature type="binding site" evidence="8">
    <location>
        <position position="183"/>
    </location>
    <ligand>
        <name>ATP</name>
        <dbReference type="ChEBI" id="CHEBI:30616"/>
    </ligand>
</feature>
<feature type="short sequence motif" description="'KMSKS' region" evidence="8">
    <location>
        <begin position="192"/>
        <end position="196"/>
    </location>
</feature>
<feature type="binding site" evidence="8">
    <location>
        <position position="132"/>
    </location>
    <ligand>
        <name>L-tryptophan</name>
        <dbReference type="ChEBI" id="CHEBI:57912"/>
    </ligand>
</feature>
<dbReference type="PANTHER" id="PTHR43766:SF1">
    <property type="entry name" value="TRYPTOPHAN--TRNA LIGASE, MITOCHONDRIAL"/>
    <property type="match status" value="1"/>
</dbReference>
<gene>
    <name evidence="8 10" type="primary">trpS</name>
    <name evidence="10" type="ORF">H1191_02140</name>
</gene>
<dbReference type="RefSeq" id="WP_181750322.1">
    <property type="nucleotide sequence ID" value="NZ_JACEIQ010000001.1"/>
</dbReference>
<evidence type="ECO:0000256" key="8">
    <source>
        <dbReference type="HAMAP-Rule" id="MF_00140"/>
    </source>
</evidence>
<dbReference type="EMBL" id="JACEIQ010000001">
    <property type="protein sequence ID" value="MBA4493113.1"/>
    <property type="molecule type" value="Genomic_DNA"/>
</dbReference>
<keyword evidence="6 8" id="KW-0030">Aminoacyl-tRNA synthetase</keyword>
<evidence type="ECO:0000256" key="7">
    <source>
        <dbReference type="ARBA" id="ARBA00049929"/>
    </source>
</evidence>
<keyword evidence="5 8" id="KW-0648">Protein biosynthesis</keyword>
<dbReference type="GO" id="GO:0004830">
    <property type="term" value="F:tryptophan-tRNA ligase activity"/>
    <property type="evidence" value="ECO:0007669"/>
    <property type="project" value="UniProtKB-UniRule"/>
</dbReference>
<keyword evidence="4 8" id="KW-0067">ATP-binding</keyword>
<keyword evidence="2 8" id="KW-0436">Ligase</keyword>
<dbReference type="EC" id="6.1.1.2" evidence="8"/>